<dbReference type="Gene3D" id="3.30.450.20">
    <property type="entry name" value="PAS domain"/>
    <property type="match status" value="1"/>
</dbReference>
<keyword evidence="1" id="KW-0472">Membrane</keyword>
<gene>
    <name evidence="3" type="ORF">LuPra_04828</name>
</gene>
<dbReference type="EMBL" id="CP015136">
    <property type="protein sequence ID" value="AMY11577.1"/>
    <property type="molecule type" value="Genomic_DNA"/>
</dbReference>
<dbReference type="Proteomes" id="UP000076079">
    <property type="component" value="Chromosome"/>
</dbReference>
<reference evidence="3 4" key="1">
    <citation type="journal article" date="2016" name="Genome Announc.">
        <title>First Complete Genome Sequence of a Subdivision 6 Acidobacterium Strain.</title>
        <authorList>
            <person name="Huang S."/>
            <person name="Vieira S."/>
            <person name="Bunk B."/>
            <person name="Riedel T."/>
            <person name="Sproer C."/>
            <person name="Overmann J."/>
        </authorList>
    </citation>
    <scope>NUCLEOTIDE SEQUENCE [LARGE SCALE GENOMIC DNA]</scope>
    <source>
        <strain evidence="4">DSM 100886 HEG_-6_39</strain>
    </source>
</reference>
<protein>
    <submittedName>
        <fullName evidence="3">Signal transduction histidine kinase involved in nitrogen fixation and metabolism regulation</fullName>
    </submittedName>
</protein>
<name>A0A143PS66_LUTPR</name>
<keyword evidence="4" id="KW-1185">Reference proteome</keyword>
<dbReference type="KEGG" id="abac:LuPra_04828"/>
<evidence type="ECO:0000313" key="4">
    <source>
        <dbReference type="Proteomes" id="UP000076079"/>
    </source>
</evidence>
<dbReference type="RefSeq" id="WP_110173117.1">
    <property type="nucleotide sequence ID" value="NZ_CP015136.1"/>
</dbReference>
<sequence>MPIVTYLWLVAPLVFFSALLAYALRRASRRQAHLEAARFRGRTSEAGLASAMTDALTRMRGQELAQQARFEALDGFLHQVVESLPHGLFVLGRDGNLRVANGEALRWLGLRESVEGQVLWTLDGTESLRAVAQDCLRADARRDASLVGPGAPGAAVPVIAVPLRDSDGDVDGVLYLVHVERVS</sequence>
<proteinExistence type="predicted"/>
<evidence type="ECO:0000259" key="2">
    <source>
        <dbReference type="Pfam" id="PF08448"/>
    </source>
</evidence>
<dbReference type="Pfam" id="PF08448">
    <property type="entry name" value="PAS_4"/>
    <property type="match status" value="1"/>
</dbReference>
<evidence type="ECO:0000313" key="3">
    <source>
        <dbReference type="EMBL" id="AMY11577.1"/>
    </source>
</evidence>
<keyword evidence="3" id="KW-0418">Kinase</keyword>
<dbReference type="GO" id="GO:0016301">
    <property type="term" value="F:kinase activity"/>
    <property type="evidence" value="ECO:0007669"/>
    <property type="project" value="UniProtKB-KW"/>
</dbReference>
<feature type="domain" description="PAS fold-4" evidence="2">
    <location>
        <begin position="81"/>
        <end position="178"/>
    </location>
</feature>
<keyword evidence="1" id="KW-1133">Transmembrane helix</keyword>
<dbReference type="InterPro" id="IPR035965">
    <property type="entry name" value="PAS-like_dom_sf"/>
</dbReference>
<dbReference type="InterPro" id="IPR013656">
    <property type="entry name" value="PAS_4"/>
</dbReference>
<dbReference type="SUPFAM" id="SSF55785">
    <property type="entry name" value="PYP-like sensor domain (PAS domain)"/>
    <property type="match status" value="1"/>
</dbReference>
<reference evidence="4" key="2">
    <citation type="submission" date="2016-04" db="EMBL/GenBank/DDBJ databases">
        <title>First Complete Genome Sequence of a Subdivision 6 Acidobacterium.</title>
        <authorList>
            <person name="Huang S."/>
            <person name="Vieira S."/>
            <person name="Bunk B."/>
            <person name="Riedel T."/>
            <person name="Sproeer C."/>
            <person name="Overmann J."/>
        </authorList>
    </citation>
    <scope>NUCLEOTIDE SEQUENCE [LARGE SCALE GENOMIC DNA]</scope>
    <source>
        <strain evidence="4">DSM 100886 HEG_-6_39</strain>
    </source>
</reference>
<keyword evidence="3" id="KW-0808">Transferase</keyword>
<keyword evidence="1" id="KW-0812">Transmembrane</keyword>
<dbReference type="STRING" id="1855912.LuPra_04828"/>
<accession>A0A143PS66</accession>
<organism evidence="3 4">
    <name type="scientific">Luteitalea pratensis</name>
    <dbReference type="NCBI Taxonomy" id="1855912"/>
    <lineage>
        <taxon>Bacteria</taxon>
        <taxon>Pseudomonadati</taxon>
        <taxon>Acidobacteriota</taxon>
        <taxon>Vicinamibacteria</taxon>
        <taxon>Vicinamibacterales</taxon>
        <taxon>Vicinamibacteraceae</taxon>
        <taxon>Luteitalea</taxon>
    </lineage>
</organism>
<evidence type="ECO:0000256" key="1">
    <source>
        <dbReference type="SAM" id="Phobius"/>
    </source>
</evidence>
<dbReference type="AlphaFoldDB" id="A0A143PS66"/>
<feature type="transmembrane region" description="Helical" evidence="1">
    <location>
        <begin position="6"/>
        <end position="24"/>
    </location>
</feature>